<name>A0A8H7BVU2_9FUNG</name>
<protein>
    <submittedName>
        <fullName evidence="2">Uncharacterized protein</fullName>
    </submittedName>
</protein>
<organism evidence="2 3">
    <name type="scientific">Apophysomyces ossiformis</name>
    <dbReference type="NCBI Taxonomy" id="679940"/>
    <lineage>
        <taxon>Eukaryota</taxon>
        <taxon>Fungi</taxon>
        <taxon>Fungi incertae sedis</taxon>
        <taxon>Mucoromycota</taxon>
        <taxon>Mucoromycotina</taxon>
        <taxon>Mucoromycetes</taxon>
        <taxon>Mucorales</taxon>
        <taxon>Mucorineae</taxon>
        <taxon>Mucoraceae</taxon>
        <taxon>Apophysomyces</taxon>
    </lineage>
</organism>
<proteinExistence type="predicted"/>
<feature type="compositionally biased region" description="Acidic residues" evidence="1">
    <location>
        <begin position="127"/>
        <end position="155"/>
    </location>
</feature>
<dbReference type="AlphaFoldDB" id="A0A8H7BVU2"/>
<reference evidence="2" key="1">
    <citation type="submission" date="2020-01" db="EMBL/GenBank/DDBJ databases">
        <title>Genome Sequencing of Three Apophysomyces-Like Fungal Strains Confirms a Novel Fungal Genus in the Mucoromycota with divergent Burkholderia-like Endosymbiotic Bacteria.</title>
        <authorList>
            <person name="Stajich J.E."/>
            <person name="Macias A.M."/>
            <person name="Carter-House D."/>
            <person name="Lovett B."/>
            <person name="Kasson L.R."/>
            <person name="Berry K."/>
            <person name="Grigoriev I."/>
            <person name="Chang Y."/>
            <person name="Spatafora J."/>
            <person name="Kasson M.T."/>
        </authorList>
    </citation>
    <scope>NUCLEOTIDE SEQUENCE</scope>
    <source>
        <strain evidence="2">NRRL A-21654</strain>
    </source>
</reference>
<feature type="compositionally biased region" description="Basic and acidic residues" evidence="1">
    <location>
        <begin position="205"/>
        <end position="216"/>
    </location>
</feature>
<feature type="region of interest" description="Disordered" evidence="1">
    <location>
        <begin position="114"/>
        <end position="227"/>
    </location>
</feature>
<sequence length="288" mass="32330">MKITFYSILSVIAFTTTAYADLSYFSKPQADQIFALGSAIEFQIDDMPNEDDVVLRANLYTEKGRLNTVSRFVSLVREWKSDDIPESCSFFWQIPGNFTAGRYFVELDQTTTEKDDMGCKDNKDNHDGEEEEEDDEDDEDEDEDEEDDDDNDKEEDGERVMSHVFVIQALVTPTSNSTGTTTGTTASSTTRTSSSSKAGGYRTSDSTKERTSRKPSESTSGKTVPFRTVDNSIYDNTFNTARIPLLAKLASTSKSKSSSRTATVASSRKKIVDKRTAQLNYSLRRRFY</sequence>
<dbReference type="Proteomes" id="UP000605846">
    <property type="component" value="Unassembled WGS sequence"/>
</dbReference>
<gene>
    <name evidence="2" type="ORF">EC973_008322</name>
</gene>
<dbReference type="EMBL" id="JABAYA010000007">
    <property type="protein sequence ID" value="KAF7731807.1"/>
    <property type="molecule type" value="Genomic_DNA"/>
</dbReference>
<evidence type="ECO:0000313" key="3">
    <source>
        <dbReference type="Proteomes" id="UP000605846"/>
    </source>
</evidence>
<feature type="compositionally biased region" description="Low complexity" evidence="1">
    <location>
        <begin position="172"/>
        <end position="196"/>
    </location>
</feature>
<dbReference type="OrthoDB" id="2284890at2759"/>
<comment type="caution">
    <text evidence="2">The sequence shown here is derived from an EMBL/GenBank/DDBJ whole genome shotgun (WGS) entry which is preliminary data.</text>
</comment>
<evidence type="ECO:0000313" key="2">
    <source>
        <dbReference type="EMBL" id="KAF7731807.1"/>
    </source>
</evidence>
<accession>A0A8H7BVU2</accession>
<feature type="compositionally biased region" description="Basic and acidic residues" evidence="1">
    <location>
        <begin position="114"/>
        <end position="126"/>
    </location>
</feature>
<evidence type="ECO:0000256" key="1">
    <source>
        <dbReference type="SAM" id="MobiDB-lite"/>
    </source>
</evidence>
<keyword evidence="3" id="KW-1185">Reference proteome</keyword>